<reference evidence="1 2" key="1">
    <citation type="submission" date="2018-11" db="EMBL/GenBank/DDBJ databases">
        <title>Sequencing the genomes of 1000 actinobacteria strains.</title>
        <authorList>
            <person name="Klenk H.-P."/>
        </authorList>
    </citation>
    <scope>NUCLEOTIDE SEQUENCE [LARGE SCALE GENOMIC DNA]</scope>
    <source>
        <strain evidence="1 2">DSM 44254</strain>
    </source>
</reference>
<protein>
    <submittedName>
        <fullName evidence="1">Uncharacterized protein</fullName>
    </submittedName>
</protein>
<dbReference type="EMBL" id="RJKE01000001">
    <property type="protein sequence ID" value="ROO82548.1"/>
    <property type="molecule type" value="Genomic_DNA"/>
</dbReference>
<organism evidence="1 2">
    <name type="scientific">Actinocorallia herbida</name>
    <dbReference type="NCBI Taxonomy" id="58109"/>
    <lineage>
        <taxon>Bacteria</taxon>
        <taxon>Bacillati</taxon>
        <taxon>Actinomycetota</taxon>
        <taxon>Actinomycetes</taxon>
        <taxon>Streptosporangiales</taxon>
        <taxon>Thermomonosporaceae</taxon>
        <taxon>Actinocorallia</taxon>
    </lineage>
</organism>
<dbReference type="Proteomes" id="UP000272400">
    <property type="component" value="Unassembled WGS sequence"/>
</dbReference>
<dbReference type="AlphaFoldDB" id="A0A3N1CPA0"/>
<gene>
    <name evidence="1" type="ORF">EDD29_0028</name>
</gene>
<evidence type="ECO:0000313" key="2">
    <source>
        <dbReference type="Proteomes" id="UP000272400"/>
    </source>
</evidence>
<sequence length="108" mass="11648">MSAELDAAVHHAAKETMNFHILLAANGIRRGELEHLFIKPAGVAEAAASAEAALRRVVHQLAHERGIEHVVALSEADKTNLAAHAYELVMSAPIKAETTTRLTPLDLR</sequence>
<evidence type="ECO:0000313" key="1">
    <source>
        <dbReference type="EMBL" id="ROO82548.1"/>
    </source>
</evidence>
<comment type="caution">
    <text evidence="1">The sequence shown here is derived from an EMBL/GenBank/DDBJ whole genome shotgun (WGS) entry which is preliminary data.</text>
</comment>
<name>A0A3N1CPA0_9ACTN</name>
<accession>A0A3N1CPA0</accession>
<proteinExistence type="predicted"/>
<keyword evidence="2" id="KW-1185">Reference proteome</keyword>
<dbReference type="RefSeq" id="WP_123661562.1">
    <property type="nucleotide sequence ID" value="NZ_RJKE01000001.1"/>
</dbReference>